<organism evidence="5 6">
    <name type="scientific">Porites lobata</name>
    <dbReference type="NCBI Taxonomy" id="104759"/>
    <lineage>
        <taxon>Eukaryota</taxon>
        <taxon>Metazoa</taxon>
        <taxon>Cnidaria</taxon>
        <taxon>Anthozoa</taxon>
        <taxon>Hexacorallia</taxon>
        <taxon>Scleractinia</taxon>
        <taxon>Fungiina</taxon>
        <taxon>Poritidae</taxon>
        <taxon>Porites</taxon>
    </lineage>
</organism>
<gene>
    <name evidence="5" type="ORF">PLOB_00010980</name>
</gene>
<evidence type="ECO:0000259" key="4">
    <source>
        <dbReference type="PROSITE" id="PS50837"/>
    </source>
</evidence>
<keyword evidence="1" id="KW-0547">Nucleotide-binding</keyword>
<accession>A0ABN8QW76</accession>
<dbReference type="Gene3D" id="3.80.10.10">
    <property type="entry name" value="Ribonuclease Inhibitor"/>
    <property type="match status" value="1"/>
</dbReference>
<keyword evidence="2" id="KW-0067">ATP-binding</keyword>
<dbReference type="Pfam" id="PF05729">
    <property type="entry name" value="NACHT"/>
    <property type="match status" value="1"/>
</dbReference>
<evidence type="ECO:0000313" key="5">
    <source>
        <dbReference type="EMBL" id="CAH3170801.1"/>
    </source>
</evidence>
<protein>
    <recommendedName>
        <fullName evidence="4">NACHT domain-containing protein</fullName>
    </recommendedName>
</protein>
<dbReference type="Gene3D" id="3.40.50.2000">
    <property type="entry name" value="Glycogen Phosphorylase B"/>
    <property type="match status" value="2"/>
</dbReference>
<evidence type="ECO:0000256" key="2">
    <source>
        <dbReference type="ARBA" id="ARBA00022840"/>
    </source>
</evidence>
<keyword evidence="6" id="KW-1185">Reference proteome</keyword>
<proteinExistence type="predicted"/>
<dbReference type="Gene3D" id="3.40.50.300">
    <property type="entry name" value="P-loop containing nucleotide triphosphate hydrolases"/>
    <property type="match status" value="1"/>
</dbReference>
<comment type="caution">
    <text evidence="5">The sequence shown here is derived from an EMBL/GenBank/DDBJ whole genome shotgun (WGS) entry which is preliminary data.</text>
</comment>
<feature type="compositionally biased region" description="Basic residues" evidence="3">
    <location>
        <begin position="466"/>
        <end position="483"/>
    </location>
</feature>
<dbReference type="EMBL" id="CALNXK010000158">
    <property type="protein sequence ID" value="CAH3170801.1"/>
    <property type="molecule type" value="Genomic_DNA"/>
</dbReference>
<dbReference type="Proteomes" id="UP001159405">
    <property type="component" value="Unassembled WGS sequence"/>
</dbReference>
<dbReference type="InterPro" id="IPR032675">
    <property type="entry name" value="LRR_dom_sf"/>
</dbReference>
<dbReference type="Pfam" id="PF20706">
    <property type="entry name" value="GT4-conflict"/>
    <property type="match status" value="1"/>
</dbReference>
<sequence>MPVLRKLIFCIWIRRPRSVRPVNQFVELSSFPSTASTSQEDHESISRSTSSRKLRVTLLSSEWRSTKGGLSTINRELAIQLAKHPSVEVSVYLPQCSEEDKRVAASHNVHLIEAEEMAGYDNPVDWLSSLPDDHAVDCVIGHGAVLGRQVQFIKRHCDCKWIQVVHTAPEELGMYKSYADAISRGEKKHQAEVKLCEKADQVVAVGPKLAEAFSGYLRACGKDQDVLNLTPGIFSEFSVVKQATEERKTFSVLVFGRGDNEDFQLKGYDIAARAIAELKDEPQPYKLLFVGAPSGEEEKVKDLLLQRGIDRSQLTVRCFNESREQLARLFCEVDLAIMPSRTEGFGLAALEAISAGLPVLVSGNSGLGKALQEVPNGSNCVVESEDPKDWANVIIAVRKKKRKLRLREARLLQGEYAEIYSWQDHCNRLVQRMLAISQGPSADEQNLSKKATVICHDEKPSPTEKHHYKGSTKKLQSSKKGKRPLSSSNIPAPKYPRLLEDEGVAKGSTFSKKGKTPLSSSVVLAPKQMRLLRDEGTEKSVVVKLLRAEYERRSKLMPLSWFNTIHLPLENVYTRLKIVSRRKADFQVENVEVDMYDIFKAPGKGVLTQVEGRPRIIPPFENPATNLKVFQPRKCGIQVKNDEVDIYQIFTDLKKGEDVMTLVEGSPGIGKTTFCLKLAYDWARETVPTNSSFPKLEFVLLLKCRDIDKDIMEAIKEQLFPEDMKEESWTKFSEFIKDIHVQEKILIILDGLDELPEKSKKFVDKLLRRRILPFCYVLVTSRQEKGIDVRKNFEFDLLLEVKGFTEDDAYCYIKKHFQNVGPKHSSKGETLAKEVKENTLLNALRNNPLNLLLLCVIYEDYDGKLPTSRTELYQVIVQCLLRRYCAKHSLAVLEDNTLEKRFDEDILALGELAWMCLLNYRQSFREEELAEFEVKNKNLVARKIGLLYKEERLKRILRSQYEYWFLHKTFQEYLAAAFITHKLQRGQLNVFHFTTFSDLVQEYPQVFLFVSGMMGEKATLLFTQIGKKLKEKEDWDWDKCSKQASTFFVESFSESGHAEQMASTLCSYIPFPQQVKVVPEFSNCNIFQVLKACRSFRSLQQPVKLIICNETSERTGSLISISARLDLFGEYIQSCSQIQSLSMFIPPVSSGLANALRNGLFGNTTLSEFSLQMCDSIPCGAAVIIGKVLAACKALRKVTFYLDRVWGETWAKAIEPALSADSALNSVDLHVRGSLNDTAVHGLGKLLSNKALASFSLNISGEMQEWEAAAISIGTARQTAVKSLDLSVNGYLSLSCANALQRSLLENLSLNDLALNVRGEIPENWHSVVENLRLVKKGSVKCSFYPDPGSSVTCNQVAHFRPAVVENGLDTKQHLTVVVWGELKCDGTEALCDVLVRVPVTSLTLNVHGKLSDGVANIIARYVRRKNALSSLTITIWDELASGTRALLQELAFNNATVQVKVLGVGVVPNEACSALGFSIDSPASLTRVFSELKDTRKEKVNLRITHDGEVLSDWPRLLGDTLAENTSLIELDLTVSNYTMNFEIEKELGDSLLRSSSLTVLNLAINNYSNFAKGWKNTLVNSLAKMASLTTLSLAIDDRGEMDYFVEDLMAVKSLSTLSVVINGRNLSYFWGTFLTKCLEECHSLTKLCLTSNNYEEEHENHAAFDSTWLKDLGYGLERNITLKELALTINNITCASFAWLDLFTEGLSENKSVTSLSVTISDYQFLSFVEWLRFLKSSLVNNKLLTTLTLKVNDYTEGERHKVLPLVPVPIYGFPESLSLTELNLTVNIRSQVSEDWLPGLCDCLMANNSSLRTVRLQVNNRCATSKSRIYDLSELRLKYRSLSTFELSVTFYGE</sequence>
<feature type="domain" description="NACHT" evidence="4">
    <location>
        <begin position="659"/>
        <end position="782"/>
    </location>
</feature>
<dbReference type="CDD" id="cd03801">
    <property type="entry name" value="GT4_PimA-like"/>
    <property type="match status" value="1"/>
</dbReference>
<dbReference type="InterPro" id="IPR027417">
    <property type="entry name" value="P-loop_NTPase"/>
</dbReference>
<dbReference type="PROSITE" id="PS50837">
    <property type="entry name" value="NACHT"/>
    <property type="match status" value="1"/>
</dbReference>
<dbReference type="InterPro" id="IPR007111">
    <property type="entry name" value="NACHT_NTPase"/>
</dbReference>
<name>A0ABN8QW76_9CNID</name>
<evidence type="ECO:0000313" key="6">
    <source>
        <dbReference type="Proteomes" id="UP001159405"/>
    </source>
</evidence>
<dbReference type="SUPFAM" id="SSF52047">
    <property type="entry name" value="RNI-like"/>
    <property type="match status" value="2"/>
</dbReference>
<evidence type="ECO:0000256" key="1">
    <source>
        <dbReference type="ARBA" id="ARBA00022741"/>
    </source>
</evidence>
<dbReference type="SUPFAM" id="SSF53756">
    <property type="entry name" value="UDP-Glycosyltransferase/glycogen phosphorylase"/>
    <property type="match status" value="1"/>
</dbReference>
<dbReference type="PANTHER" id="PTHR46844">
    <property type="entry name" value="SLR5058 PROTEIN"/>
    <property type="match status" value="1"/>
</dbReference>
<feature type="region of interest" description="Disordered" evidence="3">
    <location>
        <begin position="458"/>
        <end position="498"/>
    </location>
</feature>
<dbReference type="PANTHER" id="PTHR46844:SF1">
    <property type="entry name" value="SLR5058 PROTEIN"/>
    <property type="match status" value="1"/>
</dbReference>
<reference evidence="5 6" key="1">
    <citation type="submission" date="2022-05" db="EMBL/GenBank/DDBJ databases">
        <authorList>
            <consortium name="Genoscope - CEA"/>
            <person name="William W."/>
        </authorList>
    </citation>
    <scope>NUCLEOTIDE SEQUENCE [LARGE SCALE GENOMIC DNA]</scope>
</reference>
<dbReference type="SUPFAM" id="SSF52540">
    <property type="entry name" value="P-loop containing nucleoside triphosphate hydrolases"/>
    <property type="match status" value="1"/>
</dbReference>
<evidence type="ECO:0000256" key="3">
    <source>
        <dbReference type="SAM" id="MobiDB-lite"/>
    </source>
</evidence>